<evidence type="ECO:0000256" key="5">
    <source>
        <dbReference type="PIRNR" id="PIRNR005096"/>
    </source>
</evidence>
<evidence type="ECO:0000256" key="2">
    <source>
        <dbReference type="ARBA" id="ARBA00006206"/>
    </source>
</evidence>
<evidence type="ECO:0000313" key="8">
    <source>
        <dbReference type="Proteomes" id="UP000734218"/>
    </source>
</evidence>
<dbReference type="Pfam" id="PF01263">
    <property type="entry name" value="Aldose_epim"/>
    <property type="match status" value="1"/>
</dbReference>
<name>A0ABX0XLR9_9SPHN</name>
<dbReference type="InterPro" id="IPR047215">
    <property type="entry name" value="Galactose_mutarotase-like"/>
</dbReference>
<dbReference type="InterPro" id="IPR008183">
    <property type="entry name" value="Aldose_1/G6P_1-epimerase"/>
</dbReference>
<dbReference type="PANTHER" id="PTHR10091">
    <property type="entry name" value="ALDOSE-1-EPIMERASE"/>
    <property type="match status" value="1"/>
</dbReference>
<dbReference type="Proteomes" id="UP000734218">
    <property type="component" value="Unassembled WGS sequence"/>
</dbReference>
<proteinExistence type="inferred from homology"/>
<keyword evidence="6" id="KW-0732">Signal</keyword>
<gene>
    <name evidence="7" type="ORF">GGR88_001592</name>
</gene>
<evidence type="ECO:0000256" key="6">
    <source>
        <dbReference type="SAM" id="SignalP"/>
    </source>
</evidence>
<dbReference type="SUPFAM" id="SSF74650">
    <property type="entry name" value="Galactose mutarotase-like"/>
    <property type="match status" value="1"/>
</dbReference>
<feature type="signal peptide" evidence="6">
    <location>
        <begin position="1"/>
        <end position="38"/>
    </location>
</feature>
<dbReference type="PIRSF" id="PIRSF005096">
    <property type="entry name" value="GALM"/>
    <property type="match status" value="1"/>
</dbReference>
<evidence type="ECO:0000256" key="4">
    <source>
        <dbReference type="ARBA" id="ARBA00023277"/>
    </source>
</evidence>
<sequence length="399" mass="42810">MPDERPVNVEAADREKVMVLTRLSIFAAVLLAPAAADAATAERSRFGTMPDGTVIEAVTLTGENGVSARIIALGATLQSLNAPDREGRVADVTLGYDDLESYVGKPNYWGQTIGRYANRIAGGRFVLDGRTYQLQQNDGTNSLHGGADGFDKRVWRITNVASGPRASVTLALTSPDGDQGYPGTLQATVTYTLDDAGSLAIDYAATSDRPTIVNLTNHALFNMAGEGSPTSTLSQRLTIPAARYLPVDEKLIPTGELRPVAGTVFDFQQGRLLGDGLRDGRDPQIVVGHGWDHNWVLDKGTTAQPELAARLEDPASGRVLEVLTTEPGLQFYSGNFLDGSLVGKQGHVYRMTDGLAFEPQKFPDTPNQPAFGSARVEPGRPYRHSMIYRVSVAPAEAAR</sequence>
<comment type="similarity">
    <text evidence="2 5">Belongs to the aldose epimerase family.</text>
</comment>
<dbReference type="GO" id="GO:0004034">
    <property type="term" value="F:aldose 1-epimerase activity"/>
    <property type="evidence" value="ECO:0007669"/>
    <property type="project" value="UniProtKB-EC"/>
</dbReference>
<comment type="catalytic activity">
    <reaction evidence="5">
        <text>alpha-D-glucose = beta-D-glucose</text>
        <dbReference type="Rhea" id="RHEA:10264"/>
        <dbReference type="ChEBI" id="CHEBI:15903"/>
        <dbReference type="ChEBI" id="CHEBI:17925"/>
        <dbReference type="EC" id="5.1.3.3"/>
    </reaction>
</comment>
<evidence type="ECO:0000256" key="1">
    <source>
        <dbReference type="ARBA" id="ARBA00005028"/>
    </source>
</evidence>
<dbReference type="EC" id="5.1.3.3" evidence="5"/>
<organism evidence="7 8">
    <name type="scientific">Sphingomonas jejuensis</name>
    <dbReference type="NCBI Taxonomy" id="904715"/>
    <lineage>
        <taxon>Bacteria</taxon>
        <taxon>Pseudomonadati</taxon>
        <taxon>Pseudomonadota</taxon>
        <taxon>Alphaproteobacteria</taxon>
        <taxon>Sphingomonadales</taxon>
        <taxon>Sphingomonadaceae</taxon>
        <taxon>Sphingomonas</taxon>
    </lineage>
</organism>
<protein>
    <recommendedName>
        <fullName evidence="5">Aldose 1-epimerase</fullName>
        <ecNumber evidence="5">5.1.3.3</ecNumber>
    </recommendedName>
</protein>
<dbReference type="EMBL" id="JAATJE010000001">
    <property type="protein sequence ID" value="NJC34118.1"/>
    <property type="molecule type" value="Genomic_DNA"/>
</dbReference>
<dbReference type="InterPro" id="IPR015443">
    <property type="entry name" value="Aldose_1-epimerase"/>
</dbReference>
<dbReference type="NCBIfam" id="NF008277">
    <property type="entry name" value="PRK11055.1"/>
    <property type="match status" value="1"/>
</dbReference>
<dbReference type="CDD" id="cd09019">
    <property type="entry name" value="galactose_mutarotase_like"/>
    <property type="match status" value="1"/>
</dbReference>
<reference evidence="7 8" key="1">
    <citation type="submission" date="2020-03" db="EMBL/GenBank/DDBJ databases">
        <title>Genomic Encyclopedia of Type Strains, Phase IV (KMG-IV): sequencing the most valuable type-strain genomes for metagenomic binning, comparative biology and taxonomic classification.</title>
        <authorList>
            <person name="Goeker M."/>
        </authorList>
    </citation>
    <scope>NUCLEOTIDE SEQUENCE [LARGE SCALE GENOMIC DNA]</scope>
    <source>
        <strain evidence="7 8">DSM 27651</strain>
    </source>
</reference>
<comment type="pathway">
    <text evidence="1 5">Carbohydrate metabolism; hexose metabolism.</text>
</comment>
<feature type="chain" id="PRO_5045185303" description="Aldose 1-epimerase" evidence="6">
    <location>
        <begin position="39"/>
        <end position="399"/>
    </location>
</feature>
<evidence type="ECO:0000313" key="7">
    <source>
        <dbReference type="EMBL" id="NJC34118.1"/>
    </source>
</evidence>
<keyword evidence="4 5" id="KW-0119">Carbohydrate metabolism</keyword>
<keyword evidence="3 5" id="KW-0413">Isomerase</keyword>
<dbReference type="Gene3D" id="2.70.98.10">
    <property type="match status" value="1"/>
</dbReference>
<evidence type="ECO:0000256" key="3">
    <source>
        <dbReference type="ARBA" id="ARBA00023235"/>
    </source>
</evidence>
<accession>A0ABX0XLR9</accession>
<dbReference type="InterPro" id="IPR014718">
    <property type="entry name" value="GH-type_carb-bd"/>
</dbReference>
<comment type="caution">
    <text evidence="7">The sequence shown here is derived from an EMBL/GenBank/DDBJ whole genome shotgun (WGS) entry which is preliminary data.</text>
</comment>
<dbReference type="InterPro" id="IPR011013">
    <property type="entry name" value="Gal_mutarotase_sf_dom"/>
</dbReference>
<dbReference type="PANTHER" id="PTHR10091:SF0">
    <property type="entry name" value="GALACTOSE MUTAROTASE"/>
    <property type="match status" value="1"/>
</dbReference>
<keyword evidence="8" id="KW-1185">Reference proteome</keyword>